<evidence type="ECO:0000313" key="4">
    <source>
        <dbReference type="Proteomes" id="UP001185984"/>
    </source>
</evidence>
<protein>
    <submittedName>
        <fullName evidence="3">GH92 family glycosyl hydrolase</fullName>
    </submittedName>
</protein>
<evidence type="ECO:0000259" key="2">
    <source>
        <dbReference type="Pfam" id="PF17678"/>
    </source>
</evidence>
<feature type="domain" description="Glycosyl hydrolase family 92" evidence="1">
    <location>
        <begin position="297"/>
        <end position="762"/>
    </location>
</feature>
<dbReference type="EMBL" id="JAPTHD010000007">
    <property type="protein sequence ID" value="MDV5824954.1"/>
    <property type="molecule type" value="Genomic_DNA"/>
</dbReference>
<dbReference type="Proteomes" id="UP001185984">
    <property type="component" value="Unassembled WGS sequence"/>
</dbReference>
<accession>A0ABU3ZZK7</accession>
<keyword evidence="3" id="KW-0378">Hydrolase</keyword>
<evidence type="ECO:0000313" key="3">
    <source>
        <dbReference type="EMBL" id="MDV5824954.1"/>
    </source>
</evidence>
<dbReference type="Gene3D" id="3.30.2080.10">
    <property type="entry name" value="GH92 mannosidase domain"/>
    <property type="match status" value="1"/>
</dbReference>
<dbReference type="Gene3D" id="2.70.98.10">
    <property type="match status" value="1"/>
</dbReference>
<dbReference type="Gene3D" id="1.20.1050.60">
    <property type="entry name" value="alpha-1,2-mannosidase"/>
    <property type="match status" value="1"/>
</dbReference>
<dbReference type="InterPro" id="IPR012939">
    <property type="entry name" value="Glyco_hydro_92"/>
</dbReference>
<keyword evidence="4" id="KW-1185">Reference proteome</keyword>
<dbReference type="InterPro" id="IPR014718">
    <property type="entry name" value="GH-type_carb-bd"/>
</dbReference>
<dbReference type="Gene3D" id="1.20.1610.10">
    <property type="entry name" value="alpha-1,2-mannosidases domains"/>
    <property type="match status" value="1"/>
</dbReference>
<dbReference type="InterPro" id="IPR041371">
    <property type="entry name" value="GH92_N"/>
</dbReference>
<dbReference type="InterPro" id="IPR050883">
    <property type="entry name" value="PNGase"/>
</dbReference>
<gene>
    <name evidence="3" type="ORF">O0R41_15210</name>
</gene>
<proteinExistence type="predicted"/>
<dbReference type="Pfam" id="PF17678">
    <property type="entry name" value="Glyco_hydro_92N"/>
    <property type="match status" value="1"/>
</dbReference>
<name>A0ABU3ZZK7_9SPHN</name>
<dbReference type="Pfam" id="PF07971">
    <property type="entry name" value="Glyco_hydro_92"/>
    <property type="match status" value="1"/>
</dbReference>
<dbReference type="GO" id="GO:0016787">
    <property type="term" value="F:hydrolase activity"/>
    <property type="evidence" value="ECO:0007669"/>
    <property type="project" value="UniProtKB-KW"/>
</dbReference>
<dbReference type="PANTHER" id="PTHR12143:SF43">
    <property type="entry name" value="PUTATIVE-RELATED"/>
    <property type="match status" value="1"/>
</dbReference>
<dbReference type="NCBIfam" id="TIGR01180">
    <property type="entry name" value="aman2_put"/>
    <property type="match status" value="1"/>
</dbReference>
<evidence type="ECO:0000259" key="1">
    <source>
        <dbReference type="Pfam" id="PF07971"/>
    </source>
</evidence>
<reference evidence="4" key="1">
    <citation type="journal article" date="2022" name="J Environ Chem Eng">
        <title>Biodegradation of petroleum oil using a constructed nonpathogenic and heavy metal-tolerant bacterial consortium isolated from marine sponges.</title>
        <authorList>
            <person name="Dechsakulwatana C."/>
            <person name="Rungsihiranrut A."/>
            <person name="Muangchinda C."/>
            <person name="Ningthoujam R."/>
            <person name="Klankeo P."/>
            <person name="Pinyakong O."/>
        </authorList>
    </citation>
    <scope>NUCLEOTIDE SEQUENCE [LARGE SCALE GENOMIC DNA]</scope>
    <source>
        <strain evidence="4">MO2-4</strain>
    </source>
</reference>
<dbReference type="InterPro" id="IPR005887">
    <property type="entry name" value="GH92_a_mannosidase_put"/>
</dbReference>
<dbReference type="SUPFAM" id="SSF48208">
    <property type="entry name" value="Six-hairpin glycosidases"/>
    <property type="match status" value="1"/>
</dbReference>
<sequence>MASIDKWSELRSLASPCAILLMATTMPAAIAQAPSLRGVDIANPLVGTAPLDRQELIGNAPPPGEPVYSGQTSPGARLPHSSVEAAPMNNNIALTYPNGVPTPYYYTNPTMIGFTGGGGQTYGGNAEPVIMPVVGDWSAAPAYSQAYYDKTREVAAPGYYSVYLDSFKTKVELTATRWASLMQFSFPQSERSNILLNLLGHGGTIELIDDHSIRGISKGRESIDGRYFVAEFSRPFTKFGTFRRSPGDDRGWGIGNKDVAPASRSIEGDYAGAYVTYQTRPGDKVLVRMAHGTSYEQATRRLRQELPGWDFSAVRTAARSAWDRLLGRVQVSGGTAKQRSLFYSTLFQSFASPRLIAQKGERFTDSNGKVQVATHDRYGPVPFWDTGRNQIVLLALMEPDVVQDIMQSEYEMAQEKGYMNTSFHGDNAVFLYLGAWKRGIPFDYAGVWPYLRKNATDPKGPRDYLAEYDRQGWIADIVPQGNPSPPYAGGKAGAATTLEYAWDDHALADYAGRLGKTEDQHRFLQRAGNYANVFDQLTGFVRGRTADGKWIAPFDPQEPYYNFMMKEASGWSTLWLAPHDVKGLMTLLGGREAFNAKLDAFFSTPYTPKGICRDCTGLIGQYVHGNQPDQQVPYYYDWSGQPWKTQALVRRILNDMYGSDAAGYGYAGMDDQGATSSWYVMSAMGFYPVDPSSDVYMIGSPIFDHVRLEMGGGKLLEIDARNNSAANIYIQSMTLNGKRWTKPWFRHADIKNGARISFVMGPKPNRTWGSAPAAMAPSMSDAAGRGE</sequence>
<organism evidence="3 4">
    <name type="scientific">Sphingobium naphthae</name>
    <dbReference type="NCBI Taxonomy" id="1886786"/>
    <lineage>
        <taxon>Bacteria</taxon>
        <taxon>Pseudomonadati</taxon>
        <taxon>Pseudomonadota</taxon>
        <taxon>Alphaproteobacteria</taxon>
        <taxon>Sphingomonadales</taxon>
        <taxon>Sphingomonadaceae</taxon>
        <taxon>Sphingobium</taxon>
    </lineage>
</organism>
<comment type="caution">
    <text evidence="3">The sequence shown here is derived from an EMBL/GenBank/DDBJ whole genome shotgun (WGS) entry which is preliminary data.</text>
</comment>
<feature type="domain" description="Glycosyl hydrolase family 92 N-terminal" evidence="2">
    <location>
        <begin position="44"/>
        <end position="290"/>
    </location>
</feature>
<dbReference type="InterPro" id="IPR008928">
    <property type="entry name" value="6-hairpin_glycosidase_sf"/>
</dbReference>
<dbReference type="PANTHER" id="PTHR12143">
    <property type="entry name" value="PEPTIDE N-GLYCANASE PNGASE -RELATED"/>
    <property type="match status" value="1"/>
</dbReference>